<evidence type="ECO:0000256" key="15">
    <source>
        <dbReference type="SAM" id="MobiDB-lite"/>
    </source>
</evidence>
<feature type="transmembrane region" description="Helical" evidence="16">
    <location>
        <begin position="20"/>
        <end position="42"/>
    </location>
</feature>
<evidence type="ECO:0000256" key="6">
    <source>
        <dbReference type="ARBA" id="ARBA00022692"/>
    </source>
</evidence>
<protein>
    <recommendedName>
        <fullName evidence="4">RING-type E3 ubiquitin transferase</fullName>
        <ecNumber evidence="4">2.3.2.27</ecNumber>
    </recommendedName>
</protein>
<evidence type="ECO:0000256" key="16">
    <source>
        <dbReference type="SAM" id="Phobius"/>
    </source>
</evidence>
<evidence type="ECO:0000256" key="14">
    <source>
        <dbReference type="PROSITE-ProRule" id="PRU00175"/>
    </source>
</evidence>
<evidence type="ECO:0000256" key="11">
    <source>
        <dbReference type="ARBA" id="ARBA00022989"/>
    </source>
</evidence>
<keyword evidence="8 14" id="KW-0863">Zinc-finger</keyword>
<sequence>MSTTFDLNPSDDSPQPAYKAPPVTVIITLVLFVLFLAIAFSIQIRCYFMRYLFDSSNHRSTPSNSATNGLDPSIIDTFPTLVYSSVKDLRESKRGLECAICLVEFQDNDEIRLIPVCNHVFHQNCIDEWFGNHTTCPLCRKSLLPSAISLPEIGQQERETREEIEEVVMVVGRGDLDSHEGATSSSNGTQDRGQDRGKVVAERLSRYNTTGHSIMCVKQELNDDRYTLRLPDHVMEHIVRGHKCTASCTTFGENSNNPGNREGVLVESSGLEAV</sequence>
<evidence type="ECO:0000256" key="10">
    <source>
        <dbReference type="ARBA" id="ARBA00022833"/>
    </source>
</evidence>
<organism evidence="18 19">
    <name type="scientific">Protea cynaroides</name>
    <dbReference type="NCBI Taxonomy" id="273540"/>
    <lineage>
        <taxon>Eukaryota</taxon>
        <taxon>Viridiplantae</taxon>
        <taxon>Streptophyta</taxon>
        <taxon>Embryophyta</taxon>
        <taxon>Tracheophyta</taxon>
        <taxon>Spermatophyta</taxon>
        <taxon>Magnoliopsida</taxon>
        <taxon>Proteales</taxon>
        <taxon>Proteaceae</taxon>
        <taxon>Protea</taxon>
    </lineage>
</organism>
<evidence type="ECO:0000256" key="2">
    <source>
        <dbReference type="ARBA" id="ARBA00004167"/>
    </source>
</evidence>
<feature type="region of interest" description="Disordered" evidence="15">
    <location>
        <begin position="254"/>
        <end position="274"/>
    </location>
</feature>
<keyword evidence="5" id="KW-0808">Transferase</keyword>
<evidence type="ECO:0000313" key="19">
    <source>
        <dbReference type="Proteomes" id="UP001141806"/>
    </source>
</evidence>
<dbReference type="Proteomes" id="UP001141806">
    <property type="component" value="Unassembled WGS sequence"/>
</dbReference>
<dbReference type="Gene3D" id="3.30.40.10">
    <property type="entry name" value="Zinc/RING finger domain, C3HC4 (zinc finger)"/>
    <property type="match status" value="1"/>
</dbReference>
<feature type="domain" description="RING-type" evidence="17">
    <location>
        <begin position="98"/>
        <end position="140"/>
    </location>
</feature>
<dbReference type="PANTHER" id="PTHR14155">
    <property type="entry name" value="RING FINGER DOMAIN-CONTAINING"/>
    <property type="match status" value="1"/>
</dbReference>
<accession>A0A9Q0H2E7</accession>
<gene>
    <name evidence="18" type="ORF">NE237_025070</name>
</gene>
<evidence type="ECO:0000259" key="17">
    <source>
        <dbReference type="PROSITE" id="PS50089"/>
    </source>
</evidence>
<comment type="pathway">
    <text evidence="3">Protein modification; protein ubiquitination.</text>
</comment>
<reference evidence="18" key="1">
    <citation type="journal article" date="2023" name="Plant J.">
        <title>The genome of the king protea, Protea cynaroides.</title>
        <authorList>
            <person name="Chang J."/>
            <person name="Duong T.A."/>
            <person name="Schoeman C."/>
            <person name="Ma X."/>
            <person name="Roodt D."/>
            <person name="Barker N."/>
            <person name="Li Z."/>
            <person name="Van de Peer Y."/>
            <person name="Mizrachi E."/>
        </authorList>
    </citation>
    <scope>NUCLEOTIDE SEQUENCE</scope>
    <source>
        <tissue evidence="18">Young leaves</tissue>
    </source>
</reference>
<comment type="catalytic activity">
    <reaction evidence="1">
        <text>S-ubiquitinyl-[E2 ubiquitin-conjugating enzyme]-L-cysteine + [acceptor protein]-L-lysine = [E2 ubiquitin-conjugating enzyme]-L-cysteine + N(6)-ubiquitinyl-[acceptor protein]-L-lysine.</text>
        <dbReference type="EC" id="2.3.2.27"/>
    </reaction>
</comment>
<comment type="similarity">
    <text evidence="13">Belongs to the RING-type zinc finger family. ATL subfamily.</text>
</comment>
<dbReference type="FunFam" id="3.30.40.10:FF:000187">
    <property type="entry name" value="E3 ubiquitin-protein ligase ATL6"/>
    <property type="match status" value="1"/>
</dbReference>
<evidence type="ECO:0000313" key="18">
    <source>
        <dbReference type="EMBL" id="KAJ4957959.1"/>
    </source>
</evidence>
<dbReference type="GO" id="GO:0008270">
    <property type="term" value="F:zinc ion binding"/>
    <property type="evidence" value="ECO:0007669"/>
    <property type="project" value="UniProtKB-KW"/>
</dbReference>
<dbReference type="SUPFAM" id="SSF57850">
    <property type="entry name" value="RING/U-box"/>
    <property type="match status" value="1"/>
</dbReference>
<keyword evidence="7" id="KW-0479">Metal-binding</keyword>
<dbReference type="CDD" id="cd16461">
    <property type="entry name" value="RING-H2_EL5-like"/>
    <property type="match status" value="1"/>
</dbReference>
<evidence type="ECO:0000256" key="13">
    <source>
        <dbReference type="ARBA" id="ARBA00024209"/>
    </source>
</evidence>
<dbReference type="PROSITE" id="PS50089">
    <property type="entry name" value="ZF_RING_2"/>
    <property type="match status" value="1"/>
</dbReference>
<comment type="subcellular location">
    <subcellularLocation>
        <location evidence="2">Membrane</location>
        <topology evidence="2">Single-pass membrane protein</topology>
    </subcellularLocation>
</comment>
<dbReference type="GO" id="GO:0061630">
    <property type="term" value="F:ubiquitin protein ligase activity"/>
    <property type="evidence" value="ECO:0007669"/>
    <property type="project" value="UniProtKB-EC"/>
</dbReference>
<dbReference type="OrthoDB" id="9984778at2759"/>
<keyword evidence="6 16" id="KW-0812">Transmembrane</keyword>
<name>A0A9Q0H2E7_9MAGN</name>
<evidence type="ECO:0000256" key="5">
    <source>
        <dbReference type="ARBA" id="ARBA00022679"/>
    </source>
</evidence>
<keyword evidence="11 16" id="KW-1133">Transmembrane helix</keyword>
<dbReference type="AlphaFoldDB" id="A0A9Q0H2E7"/>
<dbReference type="InterPro" id="IPR013083">
    <property type="entry name" value="Znf_RING/FYVE/PHD"/>
</dbReference>
<keyword evidence="12 16" id="KW-0472">Membrane</keyword>
<dbReference type="SMART" id="SM00184">
    <property type="entry name" value="RING"/>
    <property type="match status" value="1"/>
</dbReference>
<feature type="region of interest" description="Disordered" evidence="15">
    <location>
        <begin position="175"/>
        <end position="197"/>
    </location>
</feature>
<dbReference type="Pfam" id="PF13639">
    <property type="entry name" value="zf-RING_2"/>
    <property type="match status" value="1"/>
</dbReference>
<dbReference type="EMBL" id="JAMYWD010000010">
    <property type="protein sequence ID" value="KAJ4957959.1"/>
    <property type="molecule type" value="Genomic_DNA"/>
</dbReference>
<dbReference type="InterPro" id="IPR001841">
    <property type="entry name" value="Znf_RING"/>
</dbReference>
<proteinExistence type="inferred from homology"/>
<keyword evidence="9" id="KW-0833">Ubl conjugation pathway</keyword>
<keyword evidence="10" id="KW-0862">Zinc</keyword>
<dbReference type="PANTHER" id="PTHR14155:SF521">
    <property type="entry name" value="RING-H2 FINGER PROTEIN ATL30"/>
    <property type="match status" value="1"/>
</dbReference>
<dbReference type="InterPro" id="IPR053238">
    <property type="entry name" value="RING-H2_zinc_finger"/>
</dbReference>
<evidence type="ECO:0000256" key="7">
    <source>
        <dbReference type="ARBA" id="ARBA00022723"/>
    </source>
</evidence>
<feature type="compositionally biased region" description="Polar residues" evidence="15">
    <location>
        <begin position="181"/>
        <end position="191"/>
    </location>
</feature>
<comment type="caution">
    <text evidence="18">The sequence shown here is derived from an EMBL/GenBank/DDBJ whole genome shotgun (WGS) entry which is preliminary data.</text>
</comment>
<evidence type="ECO:0000256" key="3">
    <source>
        <dbReference type="ARBA" id="ARBA00004906"/>
    </source>
</evidence>
<keyword evidence="19" id="KW-1185">Reference proteome</keyword>
<evidence type="ECO:0000256" key="12">
    <source>
        <dbReference type="ARBA" id="ARBA00023136"/>
    </source>
</evidence>
<evidence type="ECO:0000256" key="4">
    <source>
        <dbReference type="ARBA" id="ARBA00012483"/>
    </source>
</evidence>
<evidence type="ECO:0000256" key="8">
    <source>
        <dbReference type="ARBA" id="ARBA00022771"/>
    </source>
</evidence>
<dbReference type="GO" id="GO:0016020">
    <property type="term" value="C:membrane"/>
    <property type="evidence" value="ECO:0007669"/>
    <property type="project" value="UniProtKB-SubCell"/>
</dbReference>
<dbReference type="EC" id="2.3.2.27" evidence="4"/>
<evidence type="ECO:0000256" key="1">
    <source>
        <dbReference type="ARBA" id="ARBA00000900"/>
    </source>
</evidence>
<evidence type="ECO:0000256" key="9">
    <source>
        <dbReference type="ARBA" id="ARBA00022786"/>
    </source>
</evidence>